<name>A0A0A9Z9G9_LYGHE</name>
<evidence type="ECO:0000313" key="3">
    <source>
        <dbReference type="EMBL" id="JAG39998.1"/>
    </source>
</evidence>
<dbReference type="AlphaFoldDB" id="A0A0A9Z9G9"/>
<gene>
    <name evidence="3" type="primary">RTase_93</name>
    <name evidence="3" type="ORF">CM83_32247</name>
</gene>
<keyword evidence="3" id="KW-0695">RNA-directed DNA polymerase</keyword>
<dbReference type="SUPFAM" id="SSF56672">
    <property type="entry name" value="DNA/RNA polymerases"/>
    <property type="match status" value="1"/>
</dbReference>
<feature type="transmembrane region" description="Helical" evidence="1">
    <location>
        <begin position="114"/>
        <end position="133"/>
    </location>
</feature>
<protein>
    <submittedName>
        <fullName evidence="3">Putative RNA-directed DNA polymerase from transposon BS</fullName>
    </submittedName>
</protein>
<reference evidence="3" key="2">
    <citation type="submission" date="2014-07" db="EMBL/GenBank/DDBJ databases">
        <authorList>
            <person name="Hull J."/>
        </authorList>
    </citation>
    <scope>NUCLEOTIDE SEQUENCE</scope>
</reference>
<dbReference type="GO" id="GO:0003964">
    <property type="term" value="F:RNA-directed DNA polymerase activity"/>
    <property type="evidence" value="ECO:0007669"/>
    <property type="project" value="UniProtKB-KW"/>
</dbReference>
<dbReference type="Pfam" id="PF00078">
    <property type="entry name" value="RVT_1"/>
    <property type="match status" value="1"/>
</dbReference>
<reference evidence="3" key="1">
    <citation type="journal article" date="2014" name="PLoS ONE">
        <title>Transcriptome-Based Identification of ABC Transporters in the Western Tarnished Plant Bug Lygus hesperus.</title>
        <authorList>
            <person name="Hull J.J."/>
            <person name="Chaney K."/>
            <person name="Geib S.M."/>
            <person name="Fabrick J.A."/>
            <person name="Brent C.S."/>
            <person name="Walsh D."/>
            <person name="Lavine L.C."/>
        </authorList>
    </citation>
    <scope>NUCLEOTIDE SEQUENCE</scope>
</reference>
<feature type="domain" description="Reverse transcriptase" evidence="2">
    <location>
        <begin position="1"/>
        <end position="153"/>
    </location>
</feature>
<evidence type="ECO:0000256" key="1">
    <source>
        <dbReference type="SAM" id="Phobius"/>
    </source>
</evidence>
<accession>A0A0A9Z9G9</accession>
<keyword evidence="1" id="KW-0472">Membrane</keyword>
<organism evidence="3">
    <name type="scientific">Lygus hesperus</name>
    <name type="common">Western plant bug</name>
    <dbReference type="NCBI Taxonomy" id="30085"/>
    <lineage>
        <taxon>Eukaryota</taxon>
        <taxon>Metazoa</taxon>
        <taxon>Ecdysozoa</taxon>
        <taxon>Arthropoda</taxon>
        <taxon>Hexapoda</taxon>
        <taxon>Insecta</taxon>
        <taxon>Pterygota</taxon>
        <taxon>Neoptera</taxon>
        <taxon>Paraneoptera</taxon>
        <taxon>Hemiptera</taxon>
        <taxon>Heteroptera</taxon>
        <taxon>Panheteroptera</taxon>
        <taxon>Cimicomorpha</taxon>
        <taxon>Miridae</taxon>
        <taxon>Mirini</taxon>
        <taxon>Lygus</taxon>
    </lineage>
</organism>
<proteinExistence type="predicted"/>
<evidence type="ECO:0000259" key="2">
    <source>
        <dbReference type="PROSITE" id="PS50878"/>
    </source>
</evidence>
<dbReference type="PANTHER" id="PTHR33332">
    <property type="entry name" value="REVERSE TRANSCRIPTASE DOMAIN-CONTAINING PROTEIN"/>
    <property type="match status" value="1"/>
</dbReference>
<keyword evidence="1" id="KW-1133">Transmembrane helix</keyword>
<dbReference type="InterPro" id="IPR043502">
    <property type="entry name" value="DNA/RNA_pol_sf"/>
</dbReference>
<dbReference type="InterPro" id="IPR000477">
    <property type="entry name" value="RT_dom"/>
</dbReference>
<feature type="transmembrane region" description="Helical" evidence="1">
    <location>
        <begin position="72"/>
        <end position="94"/>
    </location>
</feature>
<sequence>MLDRCVHEVVNSFVVGNSLLDRHQAGFRVGNSTETALINVLDEAQNAIDKRQVTVICMIDLARAFDSISYDILLAILRSVGFWPTLVSWFQSLLTNRWQKVKIAVGNESDWCEVMVGVPQGSVLSALIFLIFINRIVSRVASICSMLTTCKFI</sequence>
<dbReference type="EMBL" id="GBHO01003606">
    <property type="protein sequence ID" value="JAG39998.1"/>
    <property type="molecule type" value="Transcribed_RNA"/>
</dbReference>
<keyword evidence="3" id="KW-0808">Transferase</keyword>
<keyword evidence="3" id="KW-0548">Nucleotidyltransferase</keyword>
<keyword evidence="1" id="KW-0812">Transmembrane</keyword>
<dbReference type="PROSITE" id="PS50878">
    <property type="entry name" value="RT_POL"/>
    <property type="match status" value="1"/>
</dbReference>